<evidence type="ECO:0000259" key="5">
    <source>
        <dbReference type="PROSITE" id="PS50931"/>
    </source>
</evidence>
<dbReference type="FunFam" id="1.10.10.10:FF:000001">
    <property type="entry name" value="LysR family transcriptional regulator"/>
    <property type="match status" value="1"/>
</dbReference>
<evidence type="ECO:0000256" key="1">
    <source>
        <dbReference type="ARBA" id="ARBA00009437"/>
    </source>
</evidence>
<dbReference type="PANTHER" id="PTHR30346">
    <property type="entry name" value="TRANSCRIPTIONAL DUAL REGULATOR HCAR-RELATED"/>
    <property type="match status" value="1"/>
</dbReference>
<dbReference type="Gene3D" id="1.10.10.10">
    <property type="entry name" value="Winged helix-like DNA-binding domain superfamily/Winged helix DNA-binding domain"/>
    <property type="match status" value="1"/>
</dbReference>
<evidence type="ECO:0000256" key="2">
    <source>
        <dbReference type="ARBA" id="ARBA00023015"/>
    </source>
</evidence>
<dbReference type="Pfam" id="PF00126">
    <property type="entry name" value="HTH_1"/>
    <property type="match status" value="1"/>
</dbReference>
<gene>
    <name evidence="6" type="primary">hcaR_5</name>
    <name evidence="6" type="ORF">PFLU3_52810</name>
</gene>
<dbReference type="RefSeq" id="WP_043051440.1">
    <property type="nucleotide sequence ID" value="NZ_JXCQ01000093.1"/>
</dbReference>
<dbReference type="PANTHER" id="PTHR30346:SF17">
    <property type="entry name" value="LYSR FAMILY TRANSCRIPTIONAL REGULATOR"/>
    <property type="match status" value="1"/>
</dbReference>
<proteinExistence type="inferred from homology"/>
<evidence type="ECO:0000256" key="4">
    <source>
        <dbReference type="ARBA" id="ARBA00023163"/>
    </source>
</evidence>
<dbReference type="Proteomes" id="UP000032210">
    <property type="component" value="Unassembled WGS sequence"/>
</dbReference>
<dbReference type="InterPro" id="IPR036390">
    <property type="entry name" value="WH_DNA-bd_sf"/>
</dbReference>
<dbReference type="GO" id="GO:0003677">
    <property type="term" value="F:DNA binding"/>
    <property type="evidence" value="ECO:0007669"/>
    <property type="project" value="UniProtKB-KW"/>
</dbReference>
<evidence type="ECO:0000256" key="3">
    <source>
        <dbReference type="ARBA" id="ARBA00023125"/>
    </source>
</evidence>
<keyword evidence="2" id="KW-0805">Transcription regulation</keyword>
<dbReference type="PROSITE" id="PS50931">
    <property type="entry name" value="HTH_LYSR"/>
    <property type="match status" value="1"/>
</dbReference>
<dbReference type="SUPFAM" id="SSF53850">
    <property type="entry name" value="Periplasmic binding protein-like II"/>
    <property type="match status" value="1"/>
</dbReference>
<accession>A0A0D0T7T5</accession>
<dbReference type="SUPFAM" id="SSF46785">
    <property type="entry name" value="Winged helix' DNA-binding domain"/>
    <property type="match status" value="1"/>
</dbReference>
<comment type="caution">
    <text evidence="6">The sequence shown here is derived from an EMBL/GenBank/DDBJ whole genome shotgun (WGS) entry which is preliminary data.</text>
</comment>
<dbReference type="EMBL" id="JXCQ01000093">
    <property type="protein sequence ID" value="KIR17035.1"/>
    <property type="molecule type" value="Genomic_DNA"/>
</dbReference>
<keyword evidence="4" id="KW-0804">Transcription</keyword>
<dbReference type="PRINTS" id="PR00039">
    <property type="entry name" value="HTHLYSR"/>
</dbReference>
<dbReference type="InterPro" id="IPR036388">
    <property type="entry name" value="WH-like_DNA-bd_sf"/>
</dbReference>
<evidence type="ECO:0000313" key="6">
    <source>
        <dbReference type="EMBL" id="KIR17035.1"/>
    </source>
</evidence>
<dbReference type="InterPro" id="IPR005119">
    <property type="entry name" value="LysR_subst-bd"/>
</dbReference>
<dbReference type="GO" id="GO:0003700">
    <property type="term" value="F:DNA-binding transcription factor activity"/>
    <property type="evidence" value="ECO:0007669"/>
    <property type="project" value="InterPro"/>
</dbReference>
<protein>
    <submittedName>
        <fullName evidence="6">HcaR_5 protein</fullName>
    </submittedName>
</protein>
<comment type="similarity">
    <text evidence="1">Belongs to the LysR transcriptional regulatory family.</text>
</comment>
<dbReference type="InterPro" id="IPR000847">
    <property type="entry name" value="LysR_HTH_N"/>
</dbReference>
<name>A0A0D0T7T5_PSEFL</name>
<dbReference type="Pfam" id="PF03466">
    <property type="entry name" value="LysR_substrate"/>
    <property type="match status" value="1"/>
</dbReference>
<dbReference type="CDD" id="cd08414">
    <property type="entry name" value="PBP2_LTTR_aromatics_like"/>
    <property type="match status" value="1"/>
</dbReference>
<keyword evidence="3" id="KW-0238">DNA-binding</keyword>
<sequence length="298" mass="32130">MEIRHFRYFLAVARQRNFTRAAEQLGIAPPTLSRQIQDMETSLGTRLFIRQQREVSLTEAGAALLSEAEATVRQFEFAQRNAQRAGRGEIGHIELGYVASALYSGLLQRQVQAFSQAFADVSVTVREWPMAALPGAVADGRCDIGYIRSPMTLPDGVEAVRLDSEGFVLALAHDSWLLGLKAITCECLENETFILPEQISGTLHVAAQGGYAPRLGAQPGGLVAVVALVSLGQGVAVVPASMVGHVSLPGVVYRTIQGNEASSWLSLIYRRFEKAPAVARYIQQVKQSVAAAPSRPGA</sequence>
<dbReference type="PATRIC" id="fig|294.125.peg.5430"/>
<dbReference type="GO" id="GO:0032993">
    <property type="term" value="C:protein-DNA complex"/>
    <property type="evidence" value="ECO:0007669"/>
    <property type="project" value="TreeGrafter"/>
</dbReference>
<dbReference type="Gene3D" id="3.40.190.10">
    <property type="entry name" value="Periplasmic binding protein-like II"/>
    <property type="match status" value="2"/>
</dbReference>
<reference evidence="6 7" key="1">
    <citation type="submission" date="2015-01" db="EMBL/GenBank/DDBJ databases">
        <title>Genome sequence of the beneficial rhizobacterium Pseudomonas fluorescens 2-79.</title>
        <authorList>
            <person name="Thuermer A."/>
            <person name="Daniel R."/>
        </authorList>
    </citation>
    <scope>NUCLEOTIDE SEQUENCE [LARGE SCALE GENOMIC DNA]</scope>
    <source>
        <strain evidence="6 7">2-79</strain>
    </source>
</reference>
<organism evidence="6 7">
    <name type="scientific">Pseudomonas fluorescens</name>
    <dbReference type="NCBI Taxonomy" id="294"/>
    <lineage>
        <taxon>Bacteria</taxon>
        <taxon>Pseudomonadati</taxon>
        <taxon>Pseudomonadota</taxon>
        <taxon>Gammaproteobacteria</taxon>
        <taxon>Pseudomonadales</taxon>
        <taxon>Pseudomonadaceae</taxon>
        <taxon>Pseudomonas</taxon>
    </lineage>
</organism>
<dbReference type="AlphaFoldDB" id="A0A0D0T7T5"/>
<evidence type="ECO:0000313" key="7">
    <source>
        <dbReference type="Proteomes" id="UP000032210"/>
    </source>
</evidence>
<feature type="domain" description="HTH lysR-type" evidence="5">
    <location>
        <begin position="1"/>
        <end position="58"/>
    </location>
</feature>